<dbReference type="InterPro" id="IPR010997">
    <property type="entry name" value="HRDC-like_sf"/>
</dbReference>
<dbReference type="GO" id="GO:0016787">
    <property type="term" value="F:hydrolase activity"/>
    <property type="evidence" value="ECO:0007669"/>
    <property type="project" value="UniProtKB-KW"/>
</dbReference>
<dbReference type="PROSITE" id="PS51194">
    <property type="entry name" value="HELICASE_CTER"/>
    <property type="match status" value="1"/>
</dbReference>
<feature type="domain" description="HRDC" evidence="15">
    <location>
        <begin position="774"/>
        <end position="846"/>
    </location>
</feature>
<keyword evidence="7" id="KW-0067">ATP-binding</keyword>
<dbReference type="GO" id="GO:0009378">
    <property type="term" value="F:four-way junction helicase activity"/>
    <property type="evidence" value="ECO:0007669"/>
    <property type="project" value="TreeGrafter"/>
</dbReference>
<dbReference type="SMART" id="SM00490">
    <property type="entry name" value="HELICc"/>
    <property type="match status" value="1"/>
</dbReference>
<evidence type="ECO:0000259" key="17">
    <source>
        <dbReference type="PROSITE" id="PS51194"/>
    </source>
</evidence>
<dbReference type="PANTHER" id="PTHR13710:SF105">
    <property type="entry name" value="ATP-DEPENDENT DNA HELICASE Q1"/>
    <property type="match status" value="1"/>
</dbReference>
<feature type="region of interest" description="Disordered" evidence="14">
    <location>
        <begin position="701"/>
        <end position="777"/>
    </location>
</feature>
<evidence type="ECO:0000256" key="11">
    <source>
        <dbReference type="ARBA" id="ARBA00034808"/>
    </source>
</evidence>
<dbReference type="GO" id="GO:0003677">
    <property type="term" value="F:DNA binding"/>
    <property type="evidence" value="ECO:0007669"/>
    <property type="project" value="UniProtKB-KW"/>
</dbReference>
<keyword evidence="8" id="KW-0238">DNA-binding</keyword>
<comment type="similarity">
    <text evidence="2">Belongs to the helicase family. RecQ subfamily.</text>
</comment>
<comment type="catalytic activity">
    <reaction evidence="10">
        <text>Couples ATP hydrolysis with the unwinding of duplex DNA by translocating in the 3'-5' direction.</text>
        <dbReference type="EC" id="5.6.2.4"/>
    </reaction>
</comment>
<dbReference type="GO" id="GO:0005524">
    <property type="term" value="F:ATP binding"/>
    <property type="evidence" value="ECO:0007669"/>
    <property type="project" value="UniProtKB-KW"/>
</dbReference>
<dbReference type="PANTHER" id="PTHR13710">
    <property type="entry name" value="DNA HELICASE RECQ FAMILY MEMBER"/>
    <property type="match status" value="1"/>
</dbReference>
<dbReference type="InterPro" id="IPR044876">
    <property type="entry name" value="HRDC_dom_sf"/>
</dbReference>
<dbReference type="GO" id="GO:0030894">
    <property type="term" value="C:replisome"/>
    <property type="evidence" value="ECO:0007669"/>
    <property type="project" value="TreeGrafter"/>
</dbReference>
<dbReference type="GO" id="GO:0006310">
    <property type="term" value="P:DNA recombination"/>
    <property type="evidence" value="ECO:0007669"/>
    <property type="project" value="InterPro"/>
</dbReference>
<comment type="caution">
    <text evidence="18">The sequence shown here is derived from an EMBL/GenBank/DDBJ whole genome shotgun (WGS) entry which is preliminary data.</text>
</comment>
<dbReference type="Proteomes" id="UP000569092">
    <property type="component" value="Unassembled WGS sequence"/>
</dbReference>
<feature type="compositionally biased region" description="Polar residues" evidence="14">
    <location>
        <begin position="705"/>
        <end position="715"/>
    </location>
</feature>
<feature type="region of interest" description="Disordered" evidence="14">
    <location>
        <begin position="582"/>
        <end position="618"/>
    </location>
</feature>
<keyword evidence="4" id="KW-0547">Nucleotide-binding</keyword>
<dbReference type="EC" id="5.6.2.4" evidence="11"/>
<dbReference type="GO" id="GO:0043138">
    <property type="term" value="F:3'-5' DNA helicase activity"/>
    <property type="evidence" value="ECO:0007669"/>
    <property type="project" value="UniProtKB-EC"/>
</dbReference>
<evidence type="ECO:0000256" key="14">
    <source>
        <dbReference type="SAM" id="MobiDB-lite"/>
    </source>
</evidence>
<evidence type="ECO:0000256" key="5">
    <source>
        <dbReference type="ARBA" id="ARBA00022801"/>
    </source>
</evidence>
<keyword evidence="5 18" id="KW-0378">Hydrolase</keyword>
<evidence type="ECO:0000256" key="10">
    <source>
        <dbReference type="ARBA" id="ARBA00034617"/>
    </source>
</evidence>
<dbReference type="InterPro" id="IPR004589">
    <property type="entry name" value="DNA_helicase_ATP-dep_RecQ"/>
</dbReference>
<dbReference type="InterPro" id="IPR001650">
    <property type="entry name" value="Helicase_C-like"/>
</dbReference>
<name>A0A7W8N526_9BACT</name>
<feature type="compositionally biased region" description="Basic and acidic residues" evidence="14">
    <location>
        <begin position="721"/>
        <end position="739"/>
    </location>
</feature>
<dbReference type="GO" id="GO:0006281">
    <property type="term" value="P:DNA repair"/>
    <property type="evidence" value="ECO:0007669"/>
    <property type="project" value="TreeGrafter"/>
</dbReference>
<evidence type="ECO:0000256" key="2">
    <source>
        <dbReference type="ARBA" id="ARBA00005446"/>
    </source>
</evidence>
<dbReference type="SMART" id="SM00487">
    <property type="entry name" value="DEXDc"/>
    <property type="match status" value="1"/>
</dbReference>
<comment type="cofactor">
    <cofactor evidence="1">
        <name>Mg(2+)</name>
        <dbReference type="ChEBI" id="CHEBI:18420"/>
    </cofactor>
</comment>
<dbReference type="PROSITE" id="PS50967">
    <property type="entry name" value="HRDC"/>
    <property type="match status" value="2"/>
</dbReference>
<evidence type="ECO:0000256" key="6">
    <source>
        <dbReference type="ARBA" id="ARBA00022806"/>
    </source>
</evidence>
<evidence type="ECO:0000256" key="8">
    <source>
        <dbReference type="ARBA" id="ARBA00023125"/>
    </source>
</evidence>
<dbReference type="AlphaFoldDB" id="A0A7W8N526"/>
<dbReference type="Pfam" id="PF00570">
    <property type="entry name" value="HRDC"/>
    <property type="match status" value="2"/>
</dbReference>
<dbReference type="GO" id="GO:0005737">
    <property type="term" value="C:cytoplasm"/>
    <property type="evidence" value="ECO:0007669"/>
    <property type="project" value="TreeGrafter"/>
</dbReference>
<evidence type="ECO:0000256" key="9">
    <source>
        <dbReference type="ARBA" id="ARBA00023235"/>
    </source>
</evidence>
<dbReference type="GO" id="GO:0043590">
    <property type="term" value="C:bacterial nucleoid"/>
    <property type="evidence" value="ECO:0007669"/>
    <property type="project" value="TreeGrafter"/>
</dbReference>
<keyword evidence="3" id="KW-0479">Metal-binding</keyword>
<keyword evidence="6 18" id="KW-0347">Helicase</keyword>
<dbReference type="InterPro" id="IPR002121">
    <property type="entry name" value="HRDC_dom"/>
</dbReference>
<protein>
    <recommendedName>
        <fullName evidence="12">ATP-dependent DNA helicase RecQ</fullName>
        <ecNumber evidence="11">5.6.2.4</ecNumber>
    </recommendedName>
    <alternativeName>
        <fullName evidence="13">DNA 3'-5' helicase RecQ</fullName>
    </alternativeName>
</protein>
<proteinExistence type="inferred from homology"/>
<evidence type="ECO:0000256" key="13">
    <source>
        <dbReference type="ARBA" id="ARBA00044550"/>
    </source>
</evidence>
<dbReference type="SMART" id="SM00341">
    <property type="entry name" value="HRDC"/>
    <property type="match status" value="2"/>
</dbReference>
<reference evidence="18 19" key="1">
    <citation type="submission" date="2020-08" db="EMBL/GenBank/DDBJ databases">
        <title>Genomic Encyclopedia of Type Strains, Phase IV (KMG-V): Genome sequencing to study the core and pangenomes of soil and plant-associated prokaryotes.</title>
        <authorList>
            <person name="Whitman W."/>
        </authorList>
    </citation>
    <scope>NUCLEOTIDE SEQUENCE [LARGE SCALE GENOMIC DNA]</scope>
    <source>
        <strain evidence="18 19">M8US30</strain>
    </source>
</reference>
<feature type="compositionally biased region" description="Polar residues" evidence="14">
    <location>
        <begin position="766"/>
        <end position="777"/>
    </location>
</feature>
<dbReference type="SUPFAM" id="SSF52540">
    <property type="entry name" value="P-loop containing nucleoside triphosphate hydrolases"/>
    <property type="match status" value="1"/>
</dbReference>
<dbReference type="FunFam" id="3.40.50.300:FF:001389">
    <property type="entry name" value="ATP-dependent DNA helicase RecQ"/>
    <property type="match status" value="1"/>
</dbReference>
<evidence type="ECO:0000259" key="16">
    <source>
        <dbReference type="PROSITE" id="PS51192"/>
    </source>
</evidence>
<dbReference type="SUPFAM" id="SSF47819">
    <property type="entry name" value="HRDC-like"/>
    <property type="match status" value="2"/>
</dbReference>
<dbReference type="EMBL" id="JACHDZ010000007">
    <property type="protein sequence ID" value="MBB5345829.1"/>
    <property type="molecule type" value="Genomic_DNA"/>
</dbReference>
<evidence type="ECO:0000313" key="18">
    <source>
        <dbReference type="EMBL" id="MBB5345829.1"/>
    </source>
</evidence>
<feature type="domain" description="HRDC" evidence="15">
    <location>
        <begin position="620"/>
        <end position="700"/>
    </location>
</feature>
<dbReference type="InterPro" id="IPR027417">
    <property type="entry name" value="P-loop_NTPase"/>
</dbReference>
<dbReference type="Gene3D" id="1.10.150.80">
    <property type="entry name" value="HRDC domain"/>
    <property type="match status" value="2"/>
</dbReference>
<evidence type="ECO:0000313" key="19">
    <source>
        <dbReference type="Proteomes" id="UP000569092"/>
    </source>
</evidence>
<dbReference type="GO" id="GO:0046872">
    <property type="term" value="F:metal ion binding"/>
    <property type="evidence" value="ECO:0007669"/>
    <property type="project" value="UniProtKB-KW"/>
</dbReference>
<evidence type="ECO:0000256" key="4">
    <source>
        <dbReference type="ARBA" id="ARBA00022741"/>
    </source>
</evidence>
<dbReference type="InterPro" id="IPR011545">
    <property type="entry name" value="DEAD/DEAH_box_helicase_dom"/>
</dbReference>
<dbReference type="Pfam" id="PF16124">
    <property type="entry name" value="RecQ_Zn_bind"/>
    <property type="match status" value="1"/>
</dbReference>
<keyword evidence="9" id="KW-0413">Isomerase</keyword>
<evidence type="ECO:0000256" key="12">
    <source>
        <dbReference type="ARBA" id="ARBA00044535"/>
    </source>
</evidence>
<dbReference type="PROSITE" id="PS51192">
    <property type="entry name" value="HELICASE_ATP_BIND_1"/>
    <property type="match status" value="1"/>
</dbReference>
<evidence type="ECO:0000256" key="7">
    <source>
        <dbReference type="ARBA" id="ARBA00022840"/>
    </source>
</evidence>
<feature type="domain" description="Helicase C-terminal" evidence="17">
    <location>
        <begin position="217"/>
        <end position="387"/>
    </location>
</feature>
<evidence type="ECO:0000256" key="1">
    <source>
        <dbReference type="ARBA" id="ARBA00001946"/>
    </source>
</evidence>
<dbReference type="Pfam" id="PF00270">
    <property type="entry name" value="DEAD"/>
    <property type="match status" value="1"/>
</dbReference>
<dbReference type="InterPro" id="IPR014001">
    <property type="entry name" value="Helicase_ATP-bd"/>
</dbReference>
<evidence type="ECO:0000259" key="15">
    <source>
        <dbReference type="PROSITE" id="PS50967"/>
    </source>
</evidence>
<gene>
    <name evidence="18" type="ORF">HDF10_003830</name>
</gene>
<dbReference type="Pfam" id="PF00271">
    <property type="entry name" value="Helicase_C"/>
    <property type="match status" value="1"/>
</dbReference>
<organism evidence="18 19">
    <name type="scientific">Tunturiibacter lichenicola</name>
    <dbReference type="NCBI Taxonomy" id="2051959"/>
    <lineage>
        <taxon>Bacteria</taxon>
        <taxon>Pseudomonadati</taxon>
        <taxon>Acidobacteriota</taxon>
        <taxon>Terriglobia</taxon>
        <taxon>Terriglobales</taxon>
        <taxon>Acidobacteriaceae</taxon>
        <taxon>Tunturiibacter</taxon>
    </lineage>
</organism>
<dbReference type="Gene3D" id="3.40.50.300">
    <property type="entry name" value="P-loop containing nucleotide triphosphate hydrolases"/>
    <property type="match status" value="2"/>
</dbReference>
<dbReference type="InterPro" id="IPR032284">
    <property type="entry name" value="RecQ_Zn-bd"/>
</dbReference>
<dbReference type="CDD" id="cd17920">
    <property type="entry name" value="DEXHc_RecQ"/>
    <property type="match status" value="1"/>
</dbReference>
<dbReference type="NCBIfam" id="TIGR00614">
    <property type="entry name" value="recQ_fam"/>
    <property type="match status" value="1"/>
</dbReference>
<feature type="domain" description="Helicase ATP-binding" evidence="16">
    <location>
        <begin position="24"/>
        <end position="192"/>
    </location>
</feature>
<evidence type="ECO:0000256" key="3">
    <source>
        <dbReference type="ARBA" id="ARBA00022723"/>
    </source>
</evidence>
<accession>A0A7W8N526</accession>
<sequence>MNLTSLLHKTFGHESFRANQEAVCRAATDGRDVLLVMPTGAGKSLCYQLPAIARGGTALVISPLIALMDDQATKLTAAGLRVARIHSGLSRDEARQACRDYLDGTLQFLFIAPERMRVPNFPEMLARRKPSLIAIDEAHCISAWGHDFRPDYRTLGDFLPALRPAPVIALTATATPTVQRDIITQLKLTQPDLFIHGFRRHNLAIEVVELSKPRRNDFTANLLKEKSNRPAIVYAPSRKAAEELASTLGGSAAAYHAGLDPATRERVQRHFLSGNLEVVVATIAFGMGIDKADVRTVVHTALPGSVEQYYQEIGRAGRDGQPSRTVLLHSFADRKMHDFFLERDYPAITDLTRVAALLSDDYQMPDLLRQRLKMDAETFDKAVEKLIAQGAANIDMAGNVRAAEDAPRSAAWRKGYDDQINFRRSQIDRMVQFAESAQCRMAALIQHFGDTADGLRPCGHCDFCSPQSATAQTFRPPTAEEERQLRAIVCALDGQTRATGKLHTELSTGPLRNTPAADRKVFDTLLDALTRSGLITLNTDQWTNPEGNVITYKKASLTHEGRTLTGPLPPDLLLKETTASITSSSRTRFRSGKSNVPNTGPRPRKTSLKAGRDQTTATYTPAQKILESNLRDWRKAEAAKTGKPAFMVFSDAVLNAIVLTRPTTLPSLLQLPGIGPRIADTHGATIIALCRSEAATKAATDSGILDSSNPRSSSAVLVPHSFKESSSRPNPERAKRVEGGVESPPHFVLSGTTSTATETFHRQRTTPEPTDSLTPKQQQLDERLREWRKSESERLGLPLFFVLASTTLRNIVLAHPQNLTQLKSVHGLGLDKIEKFGPGILSVCTT</sequence>